<dbReference type="KEGG" id="eli:ELI_00020"/>
<feature type="transmembrane region" description="Helical" evidence="5">
    <location>
        <begin position="107"/>
        <end position="128"/>
    </location>
</feature>
<dbReference type="GO" id="GO:0016020">
    <property type="term" value="C:membrane"/>
    <property type="evidence" value="ECO:0007669"/>
    <property type="project" value="UniProtKB-SubCell"/>
</dbReference>
<reference evidence="8" key="1">
    <citation type="journal article" date="2009" name="J. Bacteriol.">
        <title>Complete genome sequence of Erythrobacter litoralis HTCC2594.</title>
        <authorList>
            <person name="Oh H.M."/>
            <person name="Giovannoni S.J."/>
            <person name="Ferriera S."/>
            <person name="Johnson J."/>
            <person name="Cho J.C."/>
        </authorList>
    </citation>
    <scope>NUCLEOTIDE SEQUENCE [LARGE SCALE GENOMIC DNA]</scope>
    <source>
        <strain evidence="8">HTCC2594</strain>
    </source>
</reference>
<evidence type="ECO:0000313" key="8">
    <source>
        <dbReference type="Proteomes" id="UP000008808"/>
    </source>
</evidence>
<dbReference type="PANTHER" id="PTHR37422">
    <property type="entry name" value="TEICHURONIC ACID BIOSYNTHESIS PROTEIN TUAE"/>
    <property type="match status" value="1"/>
</dbReference>
<dbReference type="InterPro" id="IPR051533">
    <property type="entry name" value="WaaL-like"/>
</dbReference>
<keyword evidence="3 5" id="KW-1133">Transmembrane helix</keyword>
<proteinExistence type="predicted"/>
<gene>
    <name evidence="7" type="ordered locus">ELI_00020</name>
</gene>
<feature type="transmembrane region" description="Helical" evidence="5">
    <location>
        <begin position="180"/>
        <end position="201"/>
    </location>
</feature>
<evidence type="ECO:0000313" key="7">
    <source>
        <dbReference type="EMBL" id="ABC62096.1"/>
    </source>
</evidence>
<dbReference type="eggNOG" id="COG3307">
    <property type="taxonomic scope" value="Bacteria"/>
</dbReference>
<feature type="transmembrane region" description="Helical" evidence="5">
    <location>
        <begin position="51"/>
        <end position="71"/>
    </location>
</feature>
<keyword evidence="8" id="KW-1185">Reference proteome</keyword>
<dbReference type="AlphaFoldDB" id="Q2NDZ5"/>
<evidence type="ECO:0000256" key="4">
    <source>
        <dbReference type="ARBA" id="ARBA00023136"/>
    </source>
</evidence>
<evidence type="ECO:0000256" key="2">
    <source>
        <dbReference type="ARBA" id="ARBA00022692"/>
    </source>
</evidence>
<feature type="domain" description="O-antigen ligase-related" evidence="6">
    <location>
        <begin position="218"/>
        <end position="354"/>
    </location>
</feature>
<feature type="transmembrane region" description="Helical" evidence="5">
    <location>
        <begin position="234"/>
        <end position="249"/>
    </location>
</feature>
<evidence type="ECO:0000256" key="5">
    <source>
        <dbReference type="SAM" id="Phobius"/>
    </source>
</evidence>
<dbReference type="Proteomes" id="UP000008808">
    <property type="component" value="Chromosome"/>
</dbReference>
<comment type="subcellular location">
    <subcellularLocation>
        <location evidence="1">Membrane</location>
        <topology evidence="1">Multi-pass membrane protein</topology>
    </subcellularLocation>
</comment>
<keyword evidence="2 5" id="KW-0812">Transmembrane</keyword>
<sequence length="442" mass="48710">MNGMIGWAKREPYWAFGLALGFLPVVSALLFRTYSHHVAPLWFEQIRQFDLLFVAFEIGVIVAARSSGMSYAAAFQSLTKSQIAALCLWLATFWWSSVLVSEIPAFSILRAFLWIIHLGFALAIFHLFRDVTRQDLETLAKALLLGLVVYVPILVAHFAMAPSAQSMPDGEIIWTSALPGYLSVRLFGFYTATLAALAVGLLWDRHEYQREDWWLYAMLALSLTLTFWSGTRGGMLAVACLLLALPVLTRRRPSTWWLTSIVAIAIVAVAASELLFQPNNAFGISRVGTEPGRDVTAGRWDLWMIALDLIAQRPVLGWGESALVWVLQNEAGHQQPHNLALQLLLSWGAIATLAAAFLAVAAARILLRHASRIPELVPLLALVLSLLIMSGADGILYNPRTALLLFFATAMGLAKVARLRGDEEIFAIRPVSETDSALPGYP</sequence>
<dbReference type="PANTHER" id="PTHR37422:SF13">
    <property type="entry name" value="LIPOPOLYSACCHARIDE BIOSYNTHESIS PROTEIN PA4999-RELATED"/>
    <property type="match status" value="1"/>
</dbReference>
<name>Q2NDZ5_ERYLH</name>
<evidence type="ECO:0000256" key="3">
    <source>
        <dbReference type="ARBA" id="ARBA00022989"/>
    </source>
</evidence>
<protein>
    <recommendedName>
        <fullName evidence="6">O-antigen ligase-related domain-containing protein</fullName>
    </recommendedName>
</protein>
<dbReference type="InterPro" id="IPR007016">
    <property type="entry name" value="O-antigen_ligase-rel_domated"/>
</dbReference>
<feature type="transmembrane region" description="Helical" evidence="5">
    <location>
        <begin position="379"/>
        <end position="396"/>
    </location>
</feature>
<feature type="transmembrane region" description="Helical" evidence="5">
    <location>
        <begin position="83"/>
        <end position="101"/>
    </location>
</feature>
<accession>Q2NDZ5</accession>
<feature type="transmembrane region" description="Helical" evidence="5">
    <location>
        <begin position="12"/>
        <end position="31"/>
    </location>
</feature>
<dbReference type="OrthoDB" id="8479685at2"/>
<dbReference type="HOGENOM" id="CLU_662054_0_0_5"/>
<evidence type="ECO:0000259" key="6">
    <source>
        <dbReference type="Pfam" id="PF04932"/>
    </source>
</evidence>
<feature type="transmembrane region" description="Helical" evidence="5">
    <location>
        <begin position="140"/>
        <end position="160"/>
    </location>
</feature>
<dbReference type="EMBL" id="CP000157">
    <property type="protein sequence ID" value="ABC62096.1"/>
    <property type="molecule type" value="Genomic_DNA"/>
</dbReference>
<evidence type="ECO:0000256" key="1">
    <source>
        <dbReference type="ARBA" id="ARBA00004141"/>
    </source>
</evidence>
<organism evidence="7 8">
    <name type="scientific">Erythrobacter litoralis (strain HTCC2594)</name>
    <dbReference type="NCBI Taxonomy" id="314225"/>
    <lineage>
        <taxon>Bacteria</taxon>
        <taxon>Pseudomonadati</taxon>
        <taxon>Pseudomonadota</taxon>
        <taxon>Alphaproteobacteria</taxon>
        <taxon>Sphingomonadales</taxon>
        <taxon>Erythrobacteraceae</taxon>
        <taxon>Erythrobacter/Porphyrobacter group</taxon>
        <taxon>Erythrobacter</taxon>
    </lineage>
</organism>
<dbReference type="STRING" id="314225.ELI_00020"/>
<feature type="transmembrane region" description="Helical" evidence="5">
    <location>
        <begin position="256"/>
        <end position="276"/>
    </location>
</feature>
<dbReference type="Pfam" id="PF04932">
    <property type="entry name" value="Wzy_C"/>
    <property type="match status" value="1"/>
</dbReference>
<keyword evidence="4 5" id="KW-0472">Membrane</keyword>
<dbReference type="RefSeq" id="WP_011412974.1">
    <property type="nucleotide sequence ID" value="NC_007722.1"/>
</dbReference>
<feature type="transmembrane region" description="Helical" evidence="5">
    <location>
        <begin position="344"/>
        <end position="367"/>
    </location>
</feature>